<dbReference type="OrthoDB" id="5514409at2"/>
<comment type="caution">
    <text evidence="2">The sequence shown here is derived from an EMBL/GenBank/DDBJ whole genome shotgun (WGS) entry which is preliminary data.</text>
</comment>
<organism evidence="2 3">
    <name type="scientific">Cellulomonas persica</name>
    <dbReference type="NCBI Taxonomy" id="76861"/>
    <lineage>
        <taxon>Bacteria</taxon>
        <taxon>Bacillati</taxon>
        <taxon>Actinomycetota</taxon>
        <taxon>Actinomycetes</taxon>
        <taxon>Micrococcales</taxon>
        <taxon>Cellulomonadaceae</taxon>
        <taxon>Cellulomonas</taxon>
    </lineage>
</organism>
<name>A0A510UX99_9CELL</name>
<evidence type="ECO:0000259" key="1">
    <source>
        <dbReference type="Pfam" id="PF14065"/>
    </source>
</evidence>
<dbReference type="Pfam" id="PF14065">
    <property type="entry name" value="Pvc16_N"/>
    <property type="match status" value="1"/>
</dbReference>
<dbReference type="AlphaFoldDB" id="A0A510UX99"/>
<dbReference type="EMBL" id="BJUA01000023">
    <property type="protein sequence ID" value="GEK19313.1"/>
    <property type="molecule type" value="Genomic_DNA"/>
</dbReference>
<evidence type="ECO:0000313" key="3">
    <source>
        <dbReference type="Proteomes" id="UP000321386"/>
    </source>
</evidence>
<dbReference type="Proteomes" id="UP000321386">
    <property type="component" value="Unassembled WGS sequence"/>
</dbReference>
<keyword evidence="3" id="KW-1185">Reference proteome</keyword>
<dbReference type="InterPro" id="IPR025351">
    <property type="entry name" value="Pvc16_N"/>
</dbReference>
<protein>
    <recommendedName>
        <fullName evidence="1">Pvc16 N-terminal domain-containing protein</fullName>
    </recommendedName>
</protein>
<evidence type="ECO:0000313" key="2">
    <source>
        <dbReference type="EMBL" id="GEK19313.1"/>
    </source>
</evidence>
<sequence length="187" mass="20393">MLIPTIDDGLERLLRAALPLPEDVGDISFDPPSGTWSAQVNRLTVNLFLYQVNRSAQQPRPSANRPGERGTERRFPLPIVQLGYLVSAWAGSPRDEHSLLGDVLTCFLVHQVLPSEHLVRPPASPVQLTVAGDEPARSRELWSSLGGQMKASFTVTALVAADAYQWELAPPLVTSVEPVTTRLGARP</sequence>
<feature type="domain" description="Pvc16 N-terminal" evidence="1">
    <location>
        <begin position="6"/>
        <end position="161"/>
    </location>
</feature>
<proteinExistence type="predicted"/>
<dbReference type="RefSeq" id="WP_146807675.1">
    <property type="nucleotide sequence ID" value="NZ_BJUA01000023.1"/>
</dbReference>
<accession>A0A510UX99</accession>
<gene>
    <name evidence="2" type="ORF">CPE01_30460</name>
</gene>
<reference evidence="2 3" key="1">
    <citation type="submission" date="2019-07" db="EMBL/GenBank/DDBJ databases">
        <title>Whole genome shotgun sequence of Cellulomonas persica NBRC 101101.</title>
        <authorList>
            <person name="Hosoyama A."/>
            <person name="Uohara A."/>
            <person name="Ohji S."/>
            <person name="Ichikawa N."/>
        </authorList>
    </citation>
    <scope>NUCLEOTIDE SEQUENCE [LARGE SCALE GENOMIC DNA]</scope>
    <source>
        <strain evidence="2 3">NBRC 101101</strain>
    </source>
</reference>